<dbReference type="AlphaFoldDB" id="A0A1X7ITT7"/>
<keyword evidence="2" id="KW-1185">Reference proteome</keyword>
<protein>
    <recommendedName>
        <fullName evidence="3">UDP-N-acetylglucosamine 2-epimerase (Non-hydrolysing)</fullName>
    </recommendedName>
</protein>
<sequence>MNFLFVGGDVGSARALQPVAEELRSRGHRICAVDQGFWHTTGYGDMDLSTAVDMAKKGLFDGCAMGTSVKDTDPLALARACRSGDVPVFCMLESWVNYRRRLEIDGKGLFLPDIYGVVDYDAREDALSEGIPEGIIKVVGHPGFAGLVPSSPLPRDDDGRMTVVFASEPVEMDQGTDRSSPGYRGYTEKTVFPLFCRALQPYCGDVKVMVAPHPREDRCALISMWDQHRGGLLGEVIRPGEGRELAFSSSAVAGMASILLYECWLMGIPALSLQPGMVRKDLAYITRPEGIFFSATEQGVPKSVGLWVDEAAKGRGPIRPELERHRSASSLCSDIIQSMRG</sequence>
<dbReference type="Proteomes" id="UP000193355">
    <property type="component" value="Unassembled WGS sequence"/>
</dbReference>
<proteinExistence type="predicted"/>
<dbReference type="STRING" id="561720.SAMN06275492_10540"/>
<dbReference type="RefSeq" id="WP_085543940.1">
    <property type="nucleotide sequence ID" value="NZ_FXBB01000005.1"/>
</dbReference>
<dbReference type="OrthoDB" id="757934at2"/>
<gene>
    <name evidence="1" type="ORF">SAMN06275492_10540</name>
</gene>
<reference evidence="2" key="1">
    <citation type="submission" date="2017-04" db="EMBL/GenBank/DDBJ databases">
        <authorList>
            <person name="Varghese N."/>
            <person name="Submissions S."/>
        </authorList>
    </citation>
    <scope>NUCLEOTIDE SEQUENCE [LARGE SCALE GENOMIC DNA]</scope>
    <source>
        <strain evidence="2">USBA 82</strain>
    </source>
</reference>
<dbReference type="SUPFAM" id="SSF53756">
    <property type="entry name" value="UDP-Glycosyltransferase/glycogen phosphorylase"/>
    <property type="match status" value="1"/>
</dbReference>
<dbReference type="EMBL" id="FXBB01000005">
    <property type="protein sequence ID" value="SMG18585.1"/>
    <property type="molecule type" value="Genomic_DNA"/>
</dbReference>
<name>A0A1X7ITT7_9BACT</name>
<accession>A0A1X7ITT7</accession>
<evidence type="ECO:0000313" key="2">
    <source>
        <dbReference type="Proteomes" id="UP000193355"/>
    </source>
</evidence>
<organism evidence="1 2">
    <name type="scientific">Dethiosulfovibrio salsuginis</name>
    <dbReference type="NCBI Taxonomy" id="561720"/>
    <lineage>
        <taxon>Bacteria</taxon>
        <taxon>Thermotogati</taxon>
        <taxon>Synergistota</taxon>
        <taxon>Synergistia</taxon>
        <taxon>Synergistales</taxon>
        <taxon>Dethiosulfovibrionaceae</taxon>
        <taxon>Dethiosulfovibrio</taxon>
    </lineage>
</organism>
<evidence type="ECO:0000313" key="1">
    <source>
        <dbReference type="EMBL" id="SMG18585.1"/>
    </source>
</evidence>
<evidence type="ECO:0008006" key="3">
    <source>
        <dbReference type="Google" id="ProtNLM"/>
    </source>
</evidence>